<evidence type="ECO:0008006" key="4">
    <source>
        <dbReference type="Google" id="ProtNLM"/>
    </source>
</evidence>
<feature type="compositionally biased region" description="Low complexity" evidence="1">
    <location>
        <begin position="10"/>
        <end position="25"/>
    </location>
</feature>
<evidence type="ECO:0000313" key="2">
    <source>
        <dbReference type="EMBL" id="MBM9460991.1"/>
    </source>
</evidence>
<dbReference type="EMBL" id="JAERTX010000013">
    <property type="protein sequence ID" value="MBM9460991.1"/>
    <property type="molecule type" value="Genomic_DNA"/>
</dbReference>
<reference evidence="2" key="1">
    <citation type="submission" date="2021-01" db="EMBL/GenBank/DDBJ databases">
        <title>Novel species in genus Nocardioides.</title>
        <authorList>
            <person name="Zhang G."/>
        </authorList>
    </citation>
    <scope>NUCLEOTIDE SEQUENCE</scope>
    <source>
        <strain evidence="2">Zg-536</strain>
    </source>
</reference>
<protein>
    <recommendedName>
        <fullName evidence="4">DNA polymerase III subunit gamma and tau</fullName>
    </recommendedName>
</protein>
<dbReference type="Proteomes" id="UP000663791">
    <property type="component" value="Unassembled WGS sequence"/>
</dbReference>
<dbReference type="AlphaFoldDB" id="A0A939BWF9"/>
<feature type="compositionally biased region" description="Acidic residues" evidence="1">
    <location>
        <begin position="59"/>
        <end position="72"/>
    </location>
</feature>
<keyword evidence="3" id="KW-1185">Reference proteome</keyword>
<feature type="region of interest" description="Disordered" evidence="1">
    <location>
        <begin position="1"/>
        <end position="72"/>
    </location>
</feature>
<feature type="non-terminal residue" evidence="2">
    <location>
        <position position="1"/>
    </location>
</feature>
<evidence type="ECO:0000256" key="1">
    <source>
        <dbReference type="SAM" id="MobiDB-lite"/>
    </source>
</evidence>
<comment type="caution">
    <text evidence="2">The sequence shown here is derived from an EMBL/GenBank/DDBJ whole genome shotgun (WGS) entry which is preliminary data.</text>
</comment>
<organism evidence="2 3">
    <name type="scientific">Nocardioides faecalis</name>
    <dbReference type="NCBI Taxonomy" id="2803858"/>
    <lineage>
        <taxon>Bacteria</taxon>
        <taxon>Bacillati</taxon>
        <taxon>Actinomycetota</taxon>
        <taxon>Actinomycetes</taxon>
        <taxon>Propionibacteriales</taxon>
        <taxon>Nocardioidaceae</taxon>
        <taxon>Nocardioides</taxon>
    </lineage>
</organism>
<accession>A0A939BWF9</accession>
<evidence type="ECO:0000313" key="3">
    <source>
        <dbReference type="Proteomes" id="UP000663791"/>
    </source>
</evidence>
<sequence length="92" mass="9449">DDAPPWDLDGPAGPTGPAGHAEAPASTPAQPEAPTSRRARIAEVAAQAHPDVPPPDPDAAVDLDDAEVDAESSAELLARELGARMIEEIPRT</sequence>
<proteinExistence type="predicted"/>
<gene>
    <name evidence="2" type="ORF">JK386_13905</name>
</gene>
<name>A0A939BWF9_9ACTN</name>